<reference evidence="2" key="1">
    <citation type="journal article" date="2013" name="Proc. Natl. Acad. Sci. U.S.A.">
        <title>Mapping gene clusters within arrayed metagenomic libraries to expand the structural diversity of biomedically relevant natural products.</title>
        <authorList>
            <person name="Owen J.G."/>
            <person name="Reddy B.V."/>
            <person name="Ternei M.A."/>
            <person name="Charlop-Powers Z."/>
            <person name="Calle P.Y."/>
            <person name="Kim J.H."/>
            <person name="Brady S.F."/>
        </authorList>
    </citation>
    <scope>NUCLEOTIDE SEQUENCE</scope>
</reference>
<evidence type="ECO:0000313" key="2">
    <source>
        <dbReference type="EMBL" id="AGS49889.1"/>
    </source>
</evidence>
<sequence length="128" mass="13967">MKTLAWTLLVCGGLVWSGLAWIAWRGVDWATDIAARNPNFLTADPETVIWLSSAAGLLAASGQAGVLAIWLVGLAILGVLAILLLTFENRTTPKHLNSKPSHLRTPISDRFLRSRRHLPFRGPYRGVG</sequence>
<name>S5UBV4_9BACT</name>
<dbReference type="AlphaFoldDB" id="S5UBV4"/>
<organism evidence="2">
    <name type="scientific">uncultured bacterium esnapd21</name>
    <dbReference type="NCBI Taxonomy" id="1366603"/>
    <lineage>
        <taxon>Bacteria</taxon>
        <taxon>environmental samples</taxon>
    </lineage>
</organism>
<proteinExistence type="predicted"/>
<dbReference type="EMBL" id="KF264561">
    <property type="protein sequence ID" value="AGS49889.1"/>
    <property type="molecule type" value="Genomic_DNA"/>
</dbReference>
<keyword evidence="1" id="KW-0472">Membrane</keyword>
<feature type="transmembrane region" description="Helical" evidence="1">
    <location>
        <begin position="67"/>
        <end position="87"/>
    </location>
</feature>
<protein>
    <submittedName>
        <fullName evidence="2">Uncharacterized protein</fullName>
    </submittedName>
</protein>
<evidence type="ECO:0000256" key="1">
    <source>
        <dbReference type="SAM" id="Phobius"/>
    </source>
</evidence>
<accession>S5UBV4</accession>
<keyword evidence="1" id="KW-0812">Transmembrane</keyword>
<keyword evidence="1" id="KW-1133">Transmembrane helix</keyword>